<reference evidence="1 2" key="1">
    <citation type="submission" date="2021-06" db="EMBL/GenBank/DDBJ databases">
        <authorList>
            <person name="Palmer J.M."/>
        </authorList>
    </citation>
    <scope>NUCLEOTIDE SEQUENCE [LARGE SCALE GENOMIC DNA]</scope>
    <source>
        <strain evidence="2">if_2019</strain>
        <tissue evidence="1">Muscle</tissue>
    </source>
</reference>
<name>A0ABV0VL16_9TELE</name>
<protein>
    <submittedName>
        <fullName evidence="1">Uncharacterized protein</fullName>
    </submittedName>
</protein>
<proteinExistence type="predicted"/>
<evidence type="ECO:0000313" key="2">
    <source>
        <dbReference type="Proteomes" id="UP001482620"/>
    </source>
</evidence>
<dbReference type="EMBL" id="JAHRIQ010108304">
    <property type="protein sequence ID" value="MEQ2256912.1"/>
    <property type="molecule type" value="Genomic_DNA"/>
</dbReference>
<feature type="non-terminal residue" evidence="1">
    <location>
        <position position="101"/>
    </location>
</feature>
<evidence type="ECO:0000313" key="1">
    <source>
        <dbReference type="EMBL" id="MEQ2256912.1"/>
    </source>
</evidence>
<keyword evidence="2" id="KW-1185">Reference proteome</keyword>
<feature type="non-terminal residue" evidence="1">
    <location>
        <position position="1"/>
    </location>
</feature>
<dbReference type="Proteomes" id="UP001482620">
    <property type="component" value="Unassembled WGS sequence"/>
</dbReference>
<comment type="caution">
    <text evidence="1">The sequence shown here is derived from an EMBL/GenBank/DDBJ whole genome shotgun (WGS) entry which is preliminary data.</text>
</comment>
<organism evidence="1 2">
    <name type="scientific">Ilyodon furcidens</name>
    <name type="common">goldbreast splitfin</name>
    <dbReference type="NCBI Taxonomy" id="33524"/>
    <lineage>
        <taxon>Eukaryota</taxon>
        <taxon>Metazoa</taxon>
        <taxon>Chordata</taxon>
        <taxon>Craniata</taxon>
        <taxon>Vertebrata</taxon>
        <taxon>Euteleostomi</taxon>
        <taxon>Actinopterygii</taxon>
        <taxon>Neopterygii</taxon>
        <taxon>Teleostei</taxon>
        <taxon>Neoteleostei</taxon>
        <taxon>Acanthomorphata</taxon>
        <taxon>Ovalentaria</taxon>
        <taxon>Atherinomorphae</taxon>
        <taxon>Cyprinodontiformes</taxon>
        <taxon>Goodeidae</taxon>
        <taxon>Ilyodon</taxon>
    </lineage>
</organism>
<sequence>PWVTRVEEIDSLERWWFYTASGIMGSSLLPPIPKLCRNPCVSGPPFVSVYGSSSPMQPRVRRMKMAPGPDRRVWPRTTQKCGLCCRRRRTDSAVVWSLLLL</sequence>
<gene>
    <name evidence="1" type="ORF">ILYODFUR_028929</name>
</gene>
<accession>A0ABV0VL16</accession>